<sequence length="214" mass="23265">MGSLAILPLSLAFSSFQAAHSQESSAPQTINWLISQKSQTPPDAPGMGEGTDDLDDLRPLNQSDSLLSPSGGQKLMNEAIQAVNGEKYDVAMDKLQQARKIFNQLSNFHLQLANSFSGIDQKVFEEQRSEALKTGQMRDEATYRLALVHRAKNQPELAVPLLIQIIRSQNPTTDLGKKSYQQLLELGFVATPFAPSNPGSTPVPNPSSNPPPAK</sequence>
<keyword evidence="2" id="KW-0732">Signal</keyword>
<accession>A0A977PWX5</accession>
<organism evidence="3">
    <name type="scientific">Woronichinia naegeliana WA131</name>
    <dbReference type="NCBI Taxonomy" id="2824559"/>
    <lineage>
        <taxon>Bacteria</taxon>
        <taxon>Bacillati</taxon>
        <taxon>Cyanobacteriota</taxon>
        <taxon>Cyanophyceae</taxon>
        <taxon>Synechococcales</taxon>
        <taxon>Coelosphaeriaceae</taxon>
        <taxon>Woronichinia</taxon>
    </lineage>
</organism>
<protein>
    <submittedName>
        <fullName evidence="3">Uncharacterized protein</fullName>
    </submittedName>
</protein>
<feature type="chain" id="PRO_5036687965" evidence="2">
    <location>
        <begin position="19"/>
        <end position="214"/>
    </location>
</feature>
<dbReference type="AlphaFoldDB" id="A0A977PWX5"/>
<feature type="compositionally biased region" description="Polar residues" evidence="1">
    <location>
        <begin position="60"/>
        <end position="71"/>
    </location>
</feature>
<name>A0A977PWX5_9CYAN</name>
<dbReference type="EMBL" id="CP073041">
    <property type="protein sequence ID" value="UXE60940.1"/>
    <property type="molecule type" value="Genomic_DNA"/>
</dbReference>
<evidence type="ECO:0000256" key="1">
    <source>
        <dbReference type="SAM" id="MobiDB-lite"/>
    </source>
</evidence>
<feature type="region of interest" description="Disordered" evidence="1">
    <location>
        <begin position="194"/>
        <end position="214"/>
    </location>
</feature>
<feature type="region of interest" description="Disordered" evidence="1">
    <location>
        <begin position="36"/>
        <end position="71"/>
    </location>
</feature>
<evidence type="ECO:0000256" key="2">
    <source>
        <dbReference type="SAM" id="SignalP"/>
    </source>
</evidence>
<dbReference type="KEGG" id="wna:KA717_36850"/>
<dbReference type="InterPro" id="IPR011990">
    <property type="entry name" value="TPR-like_helical_dom_sf"/>
</dbReference>
<proteinExistence type="predicted"/>
<dbReference type="Gene3D" id="1.25.40.10">
    <property type="entry name" value="Tetratricopeptide repeat domain"/>
    <property type="match status" value="1"/>
</dbReference>
<dbReference type="Proteomes" id="UP001065613">
    <property type="component" value="Chromosome"/>
</dbReference>
<reference evidence="3" key="1">
    <citation type="submission" date="2021-04" db="EMBL/GenBank/DDBJ databases">
        <title>Genome sequence of Woronichinia naegeliana from Washington state freshwater lake bloom.</title>
        <authorList>
            <person name="Dreher T.W."/>
        </authorList>
    </citation>
    <scope>NUCLEOTIDE SEQUENCE</scope>
    <source>
        <strain evidence="3">WA131</strain>
    </source>
</reference>
<feature type="compositionally biased region" description="Pro residues" evidence="1">
    <location>
        <begin position="201"/>
        <end position="214"/>
    </location>
</feature>
<feature type="signal peptide" evidence="2">
    <location>
        <begin position="1"/>
        <end position="18"/>
    </location>
</feature>
<gene>
    <name evidence="3" type="ORF">KA717_36850</name>
</gene>
<evidence type="ECO:0000313" key="3">
    <source>
        <dbReference type="EMBL" id="UXE60940.1"/>
    </source>
</evidence>